<name>A0A8S9Z744_9TREM</name>
<evidence type="ECO:0000256" key="7">
    <source>
        <dbReference type="ARBA" id="ARBA00022884"/>
    </source>
</evidence>
<dbReference type="EMBL" id="JTDE01000054">
    <property type="protein sequence ID" value="KAF7262474.1"/>
    <property type="molecule type" value="Genomic_DNA"/>
</dbReference>
<comment type="caution">
    <text evidence="10">The sequence shown here is derived from an EMBL/GenBank/DDBJ whole genome shotgun (WGS) entry which is preliminary data.</text>
</comment>
<evidence type="ECO:0000259" key="9">
    <source>
        <dbReference type="PROSITE" id="PS51522"/>
    </source>
</evidence>
<dbReference type="InterPro" id="IPR008705">
    <property type="entry name" value="Nanos/Xcar2"/>
</dbReference>
<proteinExistence type="inferred from homology"/>
<keyword evidence="4 8" id="KW-0863">Zinc-finger</keyword>
<organism evidence="10 11">
    <name type="scientific">Paragonimus skrjabini miyazakii</name>
    <dbReference type="NCBI Taxonomy" id="59628"/>
    <lineage>
        <taxon>Eukaryota</taxon>
        <taxon>Metazoa</taxon>
        <taxon>Spiralia</taxon>
        <taxon>Lophotrochozoa</taxon>
        <taxon>Platyhelminthes</taxon>
        <taxon>Trematoda</taxon>
        <taxon>Digenea</taxon>
        <taxon>Plagiorchiida</taxon>
        <taxon>Troglotremata</taxon>
        <taxon>Troglotrematidae</taxon>
        <taxon>Paragonimus</taxon>
    </lineage>
</organism>
<evidence type="ECO:0000256" key="6">
    <source>
        <dbReference type="ARBA" id="ARBA00022845"/>
    </source>
</evidence>
<dbReference type="PROSITE" id="PS51522">
    <property type="entry name" value="ZF_NANOS"/>
    <property type="match status" value="1"/>
</dbReference>
<dbReference type="GO" id="GO:0005737">
    <property type="term" value="C:cytoplasm"/>
    <property type="evidence" value="ECO:0007669"/>
    <property type="project" value="UniProtKB-SubCell"/>
</dbReference>
<comment type="similarity">
    <text evidence="8">Belongs to the nanos family.</text>
</comment>
<protein>
    <recommendedName>
        <fullName evidence="9">Nanos-type domain-containing protein</fullName>
    </recommendedName>
</protein>
<dbReference type="Pfam" id="PF05741">
    <property type="entry name" value="zf-nanos"/>
    <property type="match status" value="1"/>
</dbReference>
<sequence length="224" mass="25347">MVVNVPDFGCQRVYQQFDKVICGRSVSDTDGSVVPLIALVSILGPDRLSITRSRDLSYWLIIKRSTEMTSISHAEETIRRIWEWQNVIIRHAHNRDHLSPAQLFSLADFLGQLASWCQRLSETYVELCVFCRNNNAPYELYTTHKVKDRFGRVTCPILRQFTCPICGGTGDRAHTIRYCPRMGQSTSSNLLPYSGNIVSNEQAPSGPSQHLIRAGLLDPAVFFQ</sequence>
<dbReference type="GO" id="GO:0008270">
    <property type="term" value="F:zinc ion binding"/>
    <property type="evidence" value="ECO:0007669"/>
    <property type="project" value="UniProtKB-KW"/>
</dbReference>
<keyword evidence="2" id="KW-0963">Cytoplasm</keyword>
<evidence type="ECO:0000256" key="2">
    <source>
        <dbReference type="ARBA" id="ARBA00022490"/>
    </source>
</evidence>
<dbReference type="InterPro" id="IPR024161">
    <property type="entry name" value="Znf_nanos-typ"/>
</dbReference>
<evidence type="ECO:0000256" key="1">
    <source>
        <dbReference type="ARBA" id="ARBA00004496"/>
    </source>
</evidence>
<dbReference type="GO" id="GO:0003723">
    <property type="term" value="F:RNA binding"/>
    <property type="evidence" value="ECO:0007669"/>
    <property type="project" value="UniProtKB-UniRule"/>
</dbReference>
<evidence type="ECO:0000256" key="5">
    <source>
        <dbReference type="ARBA" id="ARBA00022833"/>
    </source>
</evidence>
<keyword evidence="7 8" id="KW-0694">RNA-binding</keyword>
<keyword evidence="5" id="KW-0862">Zinc</keyword>
<keyword evidence="11" id="KW-1185">Reference proteome</keyword>
<dbReference type="GO" id="GO:0006417">
    <property type="term" value="P:regulation of translation"/>
    <property type="evidence" value="ECO:0007669"/>
    <property type="project" value="UniProtKB-UniRule"/>
</dbReference>
<dbReference type="AlphaFoldDB" id="A0A8S9Z744"/>
<evidence type="ECO:0000256" key="4">
    <source>
        <dbReference type="ARBA" id="ARBA00022771"/>
    </source>
</evidence>
<accession>A0A8S9Z744</accession>
<dbReference type="OrthoDB" id="10010129at2759"/>
<keyword evidence="3" id="KW-0479">Metal-binding</keyword>
<dbReference type="Proteomes" id="UP000822476">
    <property type="component" value="Unassembled WGS sequence"/>
</dbReference>
<dbReference type="PANTHER" id="PTHR12887">
    <property type="entry name" value="NANOS PROTEIN"/>
    <property type="match status" value="1"/>
</dbReference>
<evidence type="ECO:0000256" key="3">
    <source>
        <dbReference type="ARBA" id="ARBA00022723"/>
    </source>
</evidence>
<reference evidence="10" key="1">
    <citation type="submission" date="2019-07" db="EMBL/GenBank/DDBJ databases">
        <title>Annotation for the trematode Paragonimus miyazaki's.</title>
        <authorList>
            <person name="Choi Y.-J."/>
        </authorList>
    </citation>
    <scope>NUCLEOTIDE SEQUENCE</scope>
    <source>
        <strain evidence="10">Japan</strain>
    </source>
</reference>
<dbReference type="Gene3D" id="4.10.60.30">
    <property type="entry name" value="Nanos, RNA-binding domain"/>
    <property type="match status" value="1"/>
</dbReference>
<evidence type="ECO:0000313" key="11">
    <source>
        <dbReference type="Proteomes" id="UP000822476"/>
    </source>
</evidence>
<feature type="domain" description="Nanos-type" evidence="9">
    <location>
        <begin position="127"/>
        <end position="181"/>
    </location>
</feature>
<comment type="subcellular location">
    <subcellularLocation>
        <location evidence="1">Cytoplasm</location>
    </subcellularLocation>
</comment>
<gene>
    <name evidence="10" type="ORF">EG68_00311</name>
</gene>
<keyword evidence="6 8" id="KW-0810">Translation regulation</keyword>
<evidence type="ECO:0000313" key="10">
    <source>
        <dbReference type="EMBL" id="KAF7262474.1"/>
    </source>
</evidence>
<evidence type="ECO:0000256" key="8">
    <source>
        <dbReference type="PROSITE-ProRule" id="PRU00855"/>
    </source>
</evidence>
<dbReference type="InterPro" id="IPR038129">
    <property type="entry name" value="Nanos_sf"/>
</dbReference>